<comment type="caution">
    <text evidence="4">The sequence shown here is derived from an EMBL/GenBank/DDBJ whole genome shotgun (WGS) entry which is preliminary data.</text>
</comment>
<feature type="compositionally biased region" description="Polar residues" evidence="2">
    <location>
        <begin position="176"/>
        <end position="189"/>
    </location>
</feature>
<gene>
    <name evidence="4" type="ORF">PHYPO_G00045820</name>
</gene>
<feature type="compositionally biased region" description="Basic and acidic residues" evidence="2">
    <location>
        <begin position="587"/>
        <end position="599"/>
    </location>
</feature>
<name>A0A5N5MFW8_PANHP</name>
<feature type="region of interest" description="Disordered" evidence="2">
    <location>
        <begin position="230"/>
        <end position="260"/>
    </location>
</feature>
<evidence type="ECO:0000313" key="5">
    <source>
        <dbReference type="Proteomes" id="UP000327468"/>
    </source>
</evidence>
<dbReference type="Pfam" id="PF14846">
    <property type="entry name" value="DUF4485"/>
    <property type="match status" value="1"/>
</dbReference>
<protein>
    <recommendedName>
        <fullName evidence="3">DUF4485 domain-containing protein</fullName>
    </recommendedName>
</protein>
<dbReference type="Proteomes" id="UP000327468">
    <property type="component" value="Chromosome 13"/>
</dbReference>
<evidence type="ECO:0000256" key="2">
    <source>
        <dbReference type="SAM" id="MobiDB-lite"/>
    </source>
</evidence>
<feature type="compositionally biased region" description="Low complexity" evidence="2">
    <location>
        <begin position="600"/>
        <end position="611"/>
    </location>
</feature>
<feature type="region of interest" description="Disordered" evidence="2">
    <location>
        <begin position="155"/>
        <end position="212"/>
    </location>
</feature>
<organism evidence="4 5">
    <name type="scientific">Pangasianodon hypophthalmus</name>
    <name type="common">Striped catfish</name>
    <name type="synonym">Helicophagus hypophthalmus</name>
    <dbReference type="NCBI Taxonomy" id="310915"/>
    <lineage>
        <taxon>Eukaryota</taxon>
        <taxon>Metazoa</taxon>
        <taxon>Chordata</taxon>
        <taxon>Craniata</taxon>
        <taxon>Vertebrata</taxon>
        <taxon>Euteleostomi</taxon>
        <taxon>Actinopterygii</taxon>
        <taxon>Neopterygii</taxon>
        <taxon>Teleostei</taxon>
        <taxon>Ostariophysi</taxon>
        <taxon>Siluriformes</taxon>
        <taxon>Pangasiidae</taxon>
        <taxon>Pangasianodon</taxon>
    </lineage>
</organism>
<dbReference type="PANTHER" id="PTHR18871">
    <property type="entry name" value="CENTROSOMAL PROTEIN OF 112 KDA"/>
    <property type="match status" value="1"/>
</dbReference>
<dbReference type="InterPro" id="IPR055310">
    <property type="entry name" value="CEP112"/>
</dbReference>
<keyword evidence="5" id="KW-1185">Reference proteome</keyword>
<dbReference type="OrthoDB" id="78101at2759"/>
<feature type="coiled-coil region" evidence="1">
    <location>
        <begin position="294"/>
        <end position="332"/>
    </location>
</feature>
<proteinExistence type="predicted"/>
<evidence type="ECO:0000256" key="1">
    <source>
        <dbReference type="SAM" id="Coils"/>
    </source>
</evidence>
<dbReference type="AlphaFoldDB" id="A0A5N5MFW8"/>
<feature type="compositionally biased region" description="Basic and acidic residues" evidence="2">
    <location>
        <begin position="192"/>
        <end position="207"/>
    </location>
</feature>
<dbReference type="EMBL" id="VFJC01000014">
    <property type="protein sequence ID" value="KAB5554064.1"/>
    <property type="molecule type" value="Genomic_DNA"/>
</dbReference>
<dbReference type="InterPro" id="IPR027831">
    <property type="entry name" value="DUF4485"/>
</dbReference>
<evidence type="ECO:0000313" key="4">
    <source>
        <dbReference type="EMBL" id="KAB5554064.1"/>
    </source>
</evidence>
<evidence type="ECO:0000259" key="3">
    <source>
        <dbReference type="Pfam" id="PF14846"/>
    </source>
</evidence>
<dbReference type="PANTHER" id="PTHR18871:SF2">
    <property type="entry name" value="CENTROSOMAL PROTEIN OF 112 KDA"/>
    <property type="match status" value="1"/>
</dbReference>
<reference evidence="4 5" key="1">
    <citation type="submission" date="2019-06" db="EMBL/GenBank/DDBJ databases">
        <title>A chromosome-scale genome assembly of the striped catfish, Pangasianodon hypophthalmus.</title>
        <authorList>
            <person name="Wen M."/>
            <person name="Zahm M."/>
            <person name="Roques C."/>
            <person name="Cabau C."/>
            <person name="Klopp C."/>
            <person name="Donnadieu C."/>
            <person name="Jouanno E."/>
            <person name="Avarre J.-C."/>
            <person name="Campet M."/>
            <person name="Ha T.T.T."/>
            <person name="Dugue R."/>
            <person name="Lampietro C."/>
            <person name="Louis A."/>
            <person name="Herpin A."/>
            <person name="Echchiki A."/>
            <person name="Berthelot C."/>
            <person name="Parey E."/>
            <person name="Roest-Crollius H."/>
            <person name="Braasch I."/>
            <person name="Postlethwait J."/>
            <person name="Bobe J."/>
            <person name="Montfort J."/>
            <person name="Bouchez O."/>
            <person name="Begum T."/>
            <person name="Schartl M."/>
            <person name="Guiguen Y."/>
        </authorList>
    </citation>
    <scope>NUCLEOTIDE SEQUENCE [LARGE SCALE GENOMIC DNA]</scope>
    <source>
        <strain evidence="4 5">Indonesia</strain>
        <tissue evidence="4">Blood</tissue>
    </source>
</reference>
<feature type="domain" description="DUF4485" evidence="3">
    <location>
        <begin position="34"/>
        <end position="119"/>
    </location>
</feature>
<sequence length="962" mass="112541">MHTHVYTWGKTAESPPTGMFLDMMSREEDSLEKLDSEFDHYLVDMKPFVLRLPDKSERQRCALWIKKLCDPVASGSGLMGRKNRNAYARLLLHMLRKGVLEGPFTYRPEAGSLKTLPTYMSVYYDEPLASRSRAQSSAMLPDWVSGELDRDDMWSGLLKDSSPPHPNSNRRRNLFSHKSPTRPLSSSPLKPTAKEDNRDEQLRRPSSDDSDLEARLNSWNLGIENPRYLRENPIPLSPIYPKSSLRKSSTLTDEPPVYKPDKETEMRTKVLEAKYQEEKLKLQQRHDADVQKILHRKNGEIEELKNLHRSKQKEAEEAVRAMEKKVQSLLRESQVIRQSKDKQIAELKKMSDQSADSLKNEWEKKLHTVVAQMEQEKFELQKKHTDSIQELLEDTNQRLAKMEAEYGTQARATEQTVRDLEARVKQLSVEVENGKLLRQKVTQEKAELEIHIAAISAELQDANCRNMTLQREKDLQSEQHEDALQKLQAKHDADISHFQQEHALSAAKASEVIEDLEQMVARLKQQLRDSEHQRQKQLRELENKMQHEKMDLQHTCDKKVQALQAELEKERTEARKKSMKLEEALREKEDHMNRLRESQRQQAQQAESALESFKKQVELSSEKAYADMKQQMEKVEADLSRSKSLREKQTKEFGHQLEELQQKYEQQIMELKLQHEQERTHLLQQHNTEKDSLVQDHQREIASLEKQARSAMAQHQAQTQEWRKRDGQTISELESQVHTLREELLAAHSQRKQQLSELGLLREEERQRAAQEQEVALGRVRAEMERVRQDLERSHTAERELAQEKANSRLKQLEKEYTQKLAKSAQTMAELQTTLFSIKEESKQTQQALECQLQEAHTRWDEERRQLSRDADRVGKALQERVESLQKQLRTAEKKLMSRELETQEQITHIRQEYELKIKGLMPAELRQELEDTITSLKSQVSFLQKKACVLQEDLDACRSRR</sequence>
<accession>A0A5N5MFW8</accession>
<keyword evidence="1" id="KW-0175">Coiled coil</keyword>
<feature type="region of interest" description="Disordered" evidence="2">
    <location>
        <begin position="587"/>
        <end position="614"/>
    </location>
</feature>